<dbReference type="EMBL" id="JARBDR010000793">
    <property type="protein sequence ID" value="KAJ8307221.1"/>
    <property type="molecule type" value="Genomic_DNA"/>
</dbReference>
<feature type="compositionally biased region" description="Low complexity" evidence="12">
    <location>
        <begin position="679"/>
        <end position="696"/>
    </location>
</feature>
<comment type="similarity">
    <text evidence="11">Belongs to the TRAFAC class myosin-kinesin ATPase superfamily. Myosin family.</text>
</comment>
<accession>A0ABQ9EPQ2</accession>
<comment type="subcellular location">
    <subcellularLocation>
        <location evidence="1">Membrane</location>
        <topology evidence="1">Multi-pass membrane protein</topology>
    </subcellularLocation>
</comment>
<keyword evidence="3" id="KW-0808">Transferase</keyword>
<feature type="transmembrane region" description="Helical" evidence="13">
    <location>
        <begin position="864"/>
        <end position="887"/>
    </location>
</feature>
<evidence type="ECO:0000313" key="15">
    <source>
        <dbReference type="EMBL" id="KAJ8307221.1"/>
    </source>
</evidence>
<evidence type="ECO:0000256" key="7">
    <source>
        <dbReference type="ARBA" id="ARBA00022989"/>
    </source>
</evidence>
<gene>
    <name evidence="15" type="ORF">KUTeg_015305</name>
</gene>
<dbReference type="Gene3D" id="3.40.850.10">
    <property type="entry name" value="Kinesin motor domain"/>
    <property type="match status" value="3"/>
</dbReference>
<feature type="transmembrane region" description="Helical" evidence="13">
    <location>
        <begin position="1660"/>
        <end position="1684"/>
    </location>
</feature>
<keyword evidence="4 13" id="KW-0812">Transmembrane</keyword>
<dbReference type="PROSITE" id="PS51456">
    <property type="entry name" value="MYOSIN_MOTOR"/>
    <property type="match status" value="1"/>
</dbReference>
<dbReference type="Gene3D" id="3.90.550.10">
    <property type="entry name" value="Spore Coat Polysaccharide Biosynthesis Protein SpsA, Chain A"/>
    <property type="match status" value="1"/>
</dbReference>
<dbReference type="Pfam" id="PF00063">
    <property type="entry name" value="Myosin_head"/>
    <property type="match status" value="3"/>
</dbReference>
<evidence type="ECO:0000256" key="1">
    <source>
        <dbReference type="ARBA" id="ARBA00004141"/>
    </source>
</evidence>
<evidence type="ECO:0000259" key="14">
    <source>
        <dbReference type="PROSITE" id="PS51456"/>
    </source>
</evidence>
<organism evidence="15 16">
    <name type="scientific">Tegillarca granosa</name>
    <name type="common">Malaysian cockle</name>
    <name type="synonym">Anadara granosa</name>
    <dbReference type="NCBI Taxonomy" id="220873"/>
    <lineage>
        <taxon>Eukaryota</taxon>
        <taxon>Metazoa</taxon>
        <taxon>Spiralia</taxon>
        <taxon>Lophotrochozoa</taxon>
        <taxon>Mollusca</taxon>
        <taxon>Bivalvia</taxon>
        <taxon>Autobranchia</taxon>
        <taxon>Pteriomorphia</taxon>
        <taxon>Arcoida</taxon>
        <taxon>Arcoidea</taxon>
        <taxon>Arcidae</taxon>
        <taxon>Tegillarca</taxon>
    </lineage>
</organism>
<dbReference type="SMART" id="SM00242">
    <property type="entry name" value="MYSc"/>
    <property type="match status" value="1"/>
</dbReference>
<dbReference type="Gene3D" id="1.20.58.530">
    <property type="match status" value="1"/>
</dbReference>
<comment type="caution">
    <text evidence="15">The sequence shown here is derived from an EMBL/GenBank/DDBJ whole genome shotgun (WGS) entry which is preliminary data.</text>
</comment>
<evidence type="ECO:0000256" key="6">
    <source>
        <dbReference type="ARBA" id="ARBA00022840"/>
    </source>
</evidence>
<evidence type="ECO:0000256" key="4">
    <source>
        <dbReference type="ARBA" id="ARBA00022692"/>
    </source>
</evidence>
<feature type="transmembrane region" description="Helical" evidence="13">
    <location>
        <begin position="975"/>
        <end position="992"/>
    </location>
</feature>
<evidence type="ECO:0000313" key="16">
    <source>
        <dbReference type="Proteomes" id="UP001217089"/>
    </source>
</evidence>
<dbReference type="PANTHER" id="PTHR22914:SF42">
    <property type="entry name" value="CHITIN SYNTHASE"/>
    <property type="match status" value="1"/>
</dbReference>
<evidence type="ECO:0000256" key="12">
    <source>
        <dbReference type="SAM" id="MobiDB-lite"/>
    </source>
</evidence>
<feature type="transmembrane region" description="Helical" evidence="13">
    <location>
        <begin position="786"/>
        <end position="812"/>
    </location>
</feature>
<feature type="transmembrane region" description="Helical" evidence="13">
    <location>
        <begin position="1028"/>
        <end position="1047"/>
    </location>
</feature>
<dbReference type="Pfam" id="PF23000">
    <property type="entry name" value="ChitinSynthase_IV_N"/>
    <property type="match status" value="1"/>
</dbReference>
<name>A0ABQ9EPQ2_TEGGR</name>
<proteinExistence type="inferred from homology"/>
<feature type="transmembrane region" description="Helical" evidence="13">
    <location>
        <begin position="1145"/>
        <end position="1161"/>
    </location>
</feature>
<keyword evidence="5" id="KW-0547">Nucleotide-binding</keyword>
<dbReference type="EC" id="2.4.1.16" evidence="2"/>
<feature type="domain" description="Myosin motor" evidence="14">
    <location>
        <begin position="28"/>
        <end position="620"/>
    </location>
</feature>
<feature type="transmembrane region" description="Helical" evidence="13">
    <location>
        <begin position="1717"/>
        <end position="1741"/>
    </location>
</feature>
<feature type="region of interest" description="Disordered" evidence="12">
    <location>
        <begin position="1834"/>
        <end position="1887"/>
    </location>
</feature>
<evidence type="ECO:0000256" key="2">
    <source>
        <dbReference type="ARBA" id="ARBA00012543"/>
    </source>
</evidence>
<dbReference type="Pfam" id="PF03142">
    <property type="entry name" value="Chitin_synth_2"/>
    <property type="match status" value="1"/>
</dbReference>
<keyword evidence="11" id="KW-0009">Actin-binding</keyword>
<dbReference type="InterPro" id="IPR055120">
    <property type="entry name" value="Chs-1/2_IV_N"/>
</dbReference>
<dbReference type="SUPFAM" id="SSF52540">
    <property type="entry name" value="P-loop containing nucleoside triphosphate hydrolases"/>
    <property type="match status" value="1"/>
</dbReference>
<dbReference type="InterPro" id="IPR029044">
    <property type="entry name" value="Nucleotide-diphossugar_trans"/>
</dbReference>
<dbReference type="Gene3D" id="1.20.5.4820">
    <property type="match status" value="1"/>
</dbReference>
<feature type="transmembrane region" description="Helical" evidence="13">
    <location>
        <begin position="937"/>
        <end position="955"/>
    </location>
</feature>
<feature type="compositionally biased region" description="Polar residues" evidence="12">
    <location>
        <begin position="702"/>
        <end position="716"/>
    </location>
</feature>
<evidence type="ECO:0000256" key="8">
    <source>
        <dbReference type="ARBA" id="ARBA00023123"/>
    </source>
</evidence>
<feature type="transmembrane region" description="Helical" evidence="13">
    <location>
        <begin position="833"/>
        <end position="852"/>
    </location>
</feature>
<dbReference type="SUPFAM" id="SSF53448">
    <property type="entry name" value="Nucleotide-diphospho-sugar transferases"/>
    <property type="match status" value="1"/>
</dbReference>
<evidence type="ECO:0000256" key="5">
    <source>
        <dbReference type="ARBA" id="ARBA00022741"/>
    </source>
</evidence>
<dbReference type="Proteomes" id="UP001217089">
    <property type="component" value="Unassembled WGS sequence"/>
</dbReference>
<feature type="transmembrane region" description="Helical" evidence="13">
    <location>
        <begin position="1098"/>
        <end position="1117"/>
    </location>
</feature>
<keyword evidence="6" id="KW-0067">ATP-binding</keyword>
<feature type="transmembrane region" description="Helical" evidence="13">
    <location>
        <begin position="1604"/>
        <end position="1630"/>
    </location>
</feature>
<feature type="transmembrane region" description="Helical" evidence="13">
    <location>
        <begin position="1067"/>
        <end position="1086"/>
    </location>
</feature>
<evidence type="ECO:0000256" key="9">
    <source>
        <dbReference type="ARBA" id="ARBA00023136"/>
    </source>
</evidence>
<dbReference type="Gene3D" id="1.20.120.720">
    <property type="entry name" value="Myosin VI head, motor domain, U50 subdomain"/>
    <property type="match status" value="1"/>
</dbReference>
<comment type="caution">
    <text evidence="11">Lacks conserved residue(s) required for the propagation of feature annotation.</text>
</comment>
<dbReference type="InterPro" id="IPR001609">
    <property type="entry name" value="Myosin_head_motor_dom-like"/>
</dbReference>
<evidence type="ECO:0000256" key="3">
    <source>
        <dbReference type="ARBA" id="ARBA00022676"/>
    </source>
</evidence>
<feature type="transmembrane region" description="Helical" evidence="13">
    <location>
        <begin position="1636"/>
        <end position="1653"/>
    </location>
</feature>
<evidence type="ECO:0000256" key="11">
    <source>
        <dbReference type="PROSITE-ProRule" id="PRU00782"/>
    </source>
</evidence>
<keyword evidence="16" id="KW-1185">Reference proteome</keyword>
<dbReference type="InterPro" id="IPR036961">
    <property type="entry name" value="Kinesin_motor_dom_sf"/>
</dbReference>
<keyword evidence="9 13" id="KW-0472">Membrane</keyword>
<feature type="compositionally biased region" description="Basic and acidic residues" evidence="12">
    <location>
        <begin position="733"/>
        <end position="747"/>
    </location>
</feature>
<sequence length="1986" mass="229230">MQCNNWQYLRSWAKFHMKMASSNGDRDDQGSDLSQLEQLTSDNILGVLRDRYYRDQIYTNCGNILISLNPYKSLPIYNEQYHEDYNWRNFTNNPKPHIYHVAARAYRCLRENNSNQVILINPLLEAFGNARTTMNDNSSRFAKYLGLRTVRDYMLEKSRVVSQNEHEGNFHIFYSLFAGASKQQLEDLYLDNPESYRIMKKIEFVETDYSTSELDIKDKTPLSREEDIECFKSKSQAEDGRDALAKALYERLFGWLVRQINHDLHPSRSSTRSSTEIGVLDIAGFEKLHVNSFEQLCINIVNERLQNFMNETVFTMERQIYEEDGLHIDDVTYKNNEPTIKLLIGTKTGILVILDEETKFQQGRDSGFVHKVVQKHEKNDLFQKCTGDRPEFGIRHFAGPVWYNAKGILDKNRDQLGKDLTKCLQGSSDIFVSDIFTVKKGPTGTISATHMNIGKSTRVGLGGGREDKKMKEKGRQLEYGKLESPTPIVQVYNPKDHKTVVSYFQSSMNELLNKMQHADPHFKPDNFTDTSVKDQLLYNGVCEIANIRKIGYSVRKKHAEFIQRYSQLYPESRSQQDAKQKIEIIMEKILPLSFRDDFRMGKYRVFLKENISTFLEKCVYMRQREAAKILVCNIRKYLVKRRKEREEEERRQKYAFSNNDEKNEKTTSQTTPTAEPAITEMSSSNQSTDSSTASYSWDTELGASQSSQSSFANYRGTTKKSSPPPSRKKTKLKHETEPKRTNEETEQVHAMPQKKGKQFWDIFQIIAREGKSGDVHTSRSMRILKVITYFVLFLLLLFCLISQKVTLMTLVSGLRNISEEDKKTEINRASARYLLLLIALTIPYLLTILVSISKALFGNMPFPAFRSIFIVVLVELLHTCGLCILLFRILPELDMARGIMLMNATCLLPCLLKPFCASNFSTGKAAGNDKRGKMLRFILDLLSVIVQLSVYPIIILCDYYQDRTYFKMHHDINEINVIEAVFAIFLVSFSWWENFVDDRFFEEMNDTNPLRRFILGIKFDLQESRPKIMTFCGFLKTGLAVTLAYLFRGDLKFDLGEVMGQLKNDEIQENVSIIVLTLTAFVSYYVANTACKLQLQKFCFSLPLILSTPLAVLLVLYHCENTYLNDFFLEARECSTFWQKDLTKLHVISGFLWLISLYWISRHIWFPSQRRLVKVERLFVSPLYCGILLEQDLVLNRRRNNQMIKRTINKSGKEYEFRMVDSTDAGVVNKNNIQNKSPPMIYACATMWHENRQEMVQIMKSLYRMDKDQFTRKQALQMADKDTDLSELEYYNFEPHILFDDAFDIDDDGEFVPNRFVLQMIDVLDEAASTVHQQVITNEPPFKIPTPYGGQLVFEMPCGNLMYLHLKNKSKIRHRKRWSQVMYMYYLLGYRLIRSCQEKIMAAIETGEYKELDSWSDRVEQSAGNIGKSQIFQFMGGEKLHQAQNTYILALDGDVDFSPGAVRILVDRMNKNPKVGAACGRIHPIGKGPVVWYQKFEYAVAHWLQKATEHVLGCVLCSPGCFSLFRGEDRWLCTLLLQQGYRVDYAAASDAYTYAPEGFAEFFNQRRRWMPSTIANVLDLLQDAGTTVAVNSNISYLYIFYQAALMLSTILGPSTILMMIAGAIQTVFILDLIPSYIISVMPVVFYFFICFFIKKEYQILLAEIFSAVYVFIMMVVLIGSILTAAKESPFHPSVIFLAFLGGIFLIAACFHPQEFGCIIFGALYFITIPTGFLLLVLYSLINLNDVSWGTREVPKKKTKEEIEAEEQAKKEKEEKKKQGFIARLMPKINLGDFKDFFGDVHFSKRQDRTTELLEKMNQNMERFIASQEKSQSSDLSQVVVDKEESKPTKGKKSVSFASQMVETKSIDDDYDEDTSGDEEKKKEKKTRNDLVNPKWIEVEKLGDGEVMQIDSKETEYLKPIELDNQAIEQMKAELTDLRNSVCGGMAMINLIWLAINFMFQLKSPLPINIQIGNSEDEGRKYKQYCY</sequence>
<dbReference type="PANTHER" id="PTHR22914">
    <property type="entry name" value="CHITIN SYNTHASE"/>
    <property type="match status" value="1"/>
</dbReference>
<feature type="transmembrane region" description="Helical" evidence="13">
    <location>
        <begin position="1690"/>
        <end position="1710"/>
    </location>
</feature>
<keyword evidence="3" id="KW-0328">Glycosyltransferase</keyword>
<evidence type="ECO:0000256" key="13">
    <source>
        <dbReference type="SAM" id="Phobius"/>
    </source>
</evidence>
<reference evidence="15 16" key="1">
    <citation type="submission" date="2022-12" db="EMBL/GenBank/DDBJ databases">
        <title>Chromosome-level genome of Tegillarca granosa.</title>
        <authorList>
            <person name="Kim J."/>
        </authorList>
    </citation>
    <scope>NUCLEOTIDE SEQUENCE [LARGE SCALE GENOMIC DNA]</scope>
    <source>
        <strain evidence="15">Teg-2019</strain>
        <tissue evidence="15">Adductor muscle</tissue>
    </source>
</reference>
<dbReference type="InterPro" id="IPR004835">
    <property type="entry name" value="Chitin_synth"/>
</dbReference>
<keyword evidence="10" id="KW-0505">Motor protein</keyword>
<keyword evidence="7 13" id="KW-1133">Transmembrane helix</keyword>
<dbReference type="InterPro" id="IPR027417">
    <property type="entry name" value="P-loop_NTPase"/>
</dbReference>
<protein>
    <recommendedName>
        <fullName evidence="2">chitin synthase</fullName>
        <ecNumber evidence="2">2.4.1.16</ecNumber>
    </recommendedName>
</protein>
<keyword evidence="8 11" id="KW-0518">Myosin</keyword>
<feature type="region of interest" description="Disordered" evidence="12">
    <location>
        <begin position="642"/>
        <end position="752"/>
    </location>
</feature>
<evidence type="ECO:0000256" key="10">
    <source>
        <dbReference type="ARBA" id="ARBA00023175"/>
    </source>
</evidence>